<dbReference type="InterPro" id="IPR016197">
    <property type="entry name" value="Chromo-like_dom_sf"/>
</dbReference>
<feature type="domain" description="Chromo" evidence="1">
    <location>
        <begin position="1"/>
        <end position="34"/>
    </location>
</feature>
<organism evidence="2 3">
    <name type="scientific">Magallana gigas</name>
    <name type="common">Pacific oyster</name>
    <name type="synonym">Crassostrea gigas</name>
    <dbReference type="NCBI Taxonomy" id="29159"/>
    <lineage>
        <taxon>Eukaryota</taxon>
        <taxon>Metazoa</taxon>
        <taxon>Spiralia</taxon>
        <taxon>Lophotrochozoa</taxon>
        <taxon>Mollusca</taxon>
        <taxon>Bivalvia</taxon>
        <taxon>Autobranchia</taxon>
        <taxon>Pteriomorphia</taxon>
        <taxon>Ostreida</taxon>
        <taxon>Ostreoidea</taxon>
        <taxon>Ostreidae</taxon>
        <taxon>Magallana</taxon>
    </lineage>
</organism>
<dbReference type="InterPro" id="IPR023780">
    <property type="entry name" value="Chromo_domain"/>
</dbReference>
<keyword evidence="3" id="KW-1185">Reference proteome</keyword>
<name>A0A8W8JHR6_MAGGI</name>
<sequence length="159" mass="18753">MEDRDIVDAEEFLIEWEGFSIFQCTWEPKTHIPCHILQDYKVGVVSLSEDNIRYVSDQFLSAIQQRLSRRTGAHFYLEIPLSTHRQLFGTDGDLRDFLFNKEDFHKFLFVSNTWDEFIYSKHDKPKSISSSYECLSDDEKEKYGKVQQGMAREILSPKV</sequence>
<evidence type="ECO:0000313" key="2">
    <source>
        <dbReference type="EnsemblMetazoa" id="G19168.1:cds"/>
    </source>
</evidence>
<dbReference type="Proteomes" id="UP000005408">
    <property type="component" value="Unassembled WGS sequence"/>
</dbReference>
<accession>A0A8W8JHR6</accession>
<dbReference type="PROSITE" id="PS50013">
    <property type="entry name" value="CHROMO_2"/>
    <property type="match status" value="1"/>
</dbReference>
<dbReference type="InterPro" id="IPR000953">
    <property type="entry name" value="Chromo/chromo_shadow_dom"/>
</dbReference>
<dbReference type="SUPFAM" id="SSF54160">
    <property type="entry name" value="Chromo domain-like"/>
    <property type="match status" value="1"/>
</dbReference>
<proteinExistence type="predicted"/>
<dbReference type="Gene3D" id="2.40.50.40">
    <property type="match status" value="1"/>
</dbReference>
<dbReference type="Pfam" id="PF00385">
    <property type="entry name" value="Chromo"/>
    <property type="match status" value="1"/>
</dbReference>
<evidence type="ECO:0000313" key="3">
    <source>
        <dbReference type="Proteomes" id="UP000005408"/>
    </source>
</evidence>
<dbReference type="EnsemblMetazoa" id="G19168.1">
    <property type="protein sequence ID" value="G19168.1:cds"/>
    <property type="gene ID" value="G19168"/>
</dbReference>
<dbReference type="AlphaFoldDB" id="A0A8W8JHR6"/>
<protein>
    <recommendedName>
        <fullName evidence="1">Chromo domain-containing protein</fullName>
    </recommendedName>
</protein>
<evidence type="ECO:0000259" key="1">
    <source>
        <dbReference type="PROSITE" id="PS50013"/>
    </source>
</evidence>
<reference evidence="2" key="1">
    <citation type="submission" date="2022-08" db="UniProtKB">
        <authorList>
            <consortium name="EnsemblMetazoa"/>
        </authorList>
    </citation>
    <scope>IDENTIFICATION</scope>
    <source>
        <strain evidence="2">05x7-T-G4-1.051#20</strain>
    </source>
</reference>